<accession>W4QKI9</accession>
<comment type="similarity">
    <text evidence="7">Belongs to the binding-protein-dependent transport system permease family.</text>
</comment>
<dbReference type="AlphaFoldDB" id="W4QKI9"/>
<dbReference type="InterPro" id="IPR000515">
    <property type="entry name" value="MetI-like"/>
</dbReference>
<feature type="transmembrane region" description="Helical" evidence="7">
    <location>
        <begin position="204"/>
        <end position="225"/>
    </location>
</feature>
<proteinExistence type="inferred from homology"/>
<evidence type="ECO:0000256" key="3">
    <source>
        <dbReference type="ARBA" id="ARBA00022475"/>
    </source>
</evidence>
<keyword evidence="10" id="KW-1185">Reference proteome</keyword>
<evidence type="ECO:0000256" key="7">
    <source>
        <dbReference type="RuleBase" id="RU363032"/>
    </source>
</evidence>
<keyword evidence="3" id="KW-1003">Cell membrane</keyword>
<dbReference type="PROSITE" id="PS50928">
    <property type="entry name" value="ABC_TM1"/>
    <property type="match status" value="1"/>
</dbReference>
<keyword evidence="2 7" id="KW-0813">Transport</keyword>
<dbReference type="InterPro" id="IPR035906">
    <property type="entry name" value="MetI-like_sf"/>
</dbReference>
<reference evidence="9" key="1">
    <citation type="journal article" date="2014" name="Genome Announc.">
        <title>Draft Genome Sequences of Three Alkaliphilic Bacillus Strains, Bacillus wakoensis JCM 9140T, Bacillus akibai JCM 9157T, and Bacillus hemicellulosilyticus JCM 9152T.</title>
        <authorList>
            <person name="Yuki M."/>
            <person name="Oshima K."/>
            <person name="Suda W."/>
            <person name="Oshida Y."/>
            <person name="Kitamura K."/>
            <person name="Iida T."/>
            <person name="Hattori M."/>
            <person name="Ohkuma M."/>
        </authorList>
    </citation>
    <scope>NUCLEOTIDE SEQUENCE [LARGE SCALE GENOMIC DNA]</scope>
    <source>
        <strain evidence="9">JCM 9152</strain>
    </source>
</reference>
<dbReference type="Gene3D" id="1.10.3720.10">
    <property type="entry name" value="MetI-like"/>
    <property type="match status" value="1"/>
</dbReference>
<dbReference type="STRING" id="1236971.JCM9152_4146"/>
<dbReference type="RefSeq" id="WP_035346961.1">
    <property type="nucleotide sequence ID" value="NZ_BAUU01000041.1"/>
</dbReference>
<comment type="caution">
    <text evidence="9">The sequence shown here is derived from an EMBL/GenBank/DDBJ whole genome shotgun (WGS) entry which is preliminary data.</text>
</comment>
<protein>
    <submittedName>
        <fullName evidence="9">Sugar ABC transporter permease</fullName>
    </submittedName>
</protein>
<evidence type="ECO:0000313" key="9">
    <source>
        <dbReference type="EMBL" id="GAE32606.1"/>
    </source>
</evidence>
<evidence type="ECO:0000256" key="2">
    <source>
        <dbReference type="ARBA" id="ARBA00022448"/>
    </source>
</evidence>
<dbReference type="InterPro" id="IPR051393">
    <property type="entry name" value="ABC_transporter_permease"/>
</dbReference>
<evidence type="ECO:0000259" key="8">
    <source>
        <dbReference type="PROSITE" id="PS50928"/>
    </source>
</evidence>
<dbReference type="GO" id="GO:0005886">
    <property type="term" value="C:plasma membrane"/>
    <property type="evidence" value="ECO:0007669"/>
    <property type="project" value="UniProtKB-SubCell"/>
</dbReference>
<dbReference type="PANTHER" id="PTHR30193">
    <property type="entry name" value="ABC TRANSPORTER PERMEASE PROTEIN"/>
    <property type="match status" value="1"/>
</dbReference>
<dbReference type="Pfam" id="PF00528">
    <property type="entry name" value="BPD_transp_1"/>
    <property type="match status" value="1"/>
</dbReference>
<feature type="transmembrane region" description="Helical" evidence="7">
    <location>
        <begin position="12"/>
        <end position="37"/>
    </location>
</feature>
<dbReference type="GO" id="GO:0055085">
    <property type="term" value="P:transmembrane transport"/>
    <property type="evidence" value="ECO:0007669"/>
    <property type="project" value="InterPro"/>
</dbReference>
<dbReference type="CDD" id="cd06261">
    <property type="entry name" value="TM_PBP2"/>
    <property type="match status" value="1"/>
</dbReference>
<dbReference type="PANTHER" id="PTHR30193:SF37">
    <property type="entry name" value="INNER MEMBRANE ABC TRANSPORTER PERMEASE PROTEIN YCJO"/>
    <property type="match status" value="1"/>
</dbReference>
<keyword evidence="5 7" id="KW-1133">Transmembrane helix</keyword>
<evidence type="ECO:0000256" key="1">
    <source>
        <dbReference type="ARBA" id="ARBA00004651"/>
    </source>
</evidence>
<dbReference type="OrthoDB" id="152280at2"/>
<comment type="subcellular location">
    <subcellularLocation>
        <location evidence="1 7">Cell membrane</location>
        <topology evidence="1 7">Multi-pass membrane protein</topology>
    </subcellularLocation>
</comment>
<evidence type="ECO:0000256" key="6">
    <source>
        <dbReference type="ARBA" id="ARBA00023136"/>
    </source>
</evidence>
<evidence type="ECO:0000313" key="10">
    <source>
        <dbReference type="Proteomes" id="UP000018895"/>
    </source>
</evidence>
<feature type="transmembrane region" description="Helical" evidence="7">
    <location>
        <begin position="104"/>
        <end position="124"/>
    </location>
</feature>
<sequence length="290" mass="32814">MHLLKSPWKIGLGIIPALLIYCVFSIIPIFISFYYSFMSWDGFSPMQFVGLDNFRMLLNDQIFWLSVRNNLLVVAFSVFGQIPIALGLALLLNRKVKGAKFFRTIAFIPVVISTVVISLTWRMIFNAEQGMLNQLLSNMGLETLTQNWLGNPDYSMYAIGVVIIWQFVGLYFIIFLSALQTVSKDILEAAELDGATEWQKTRHVIIPSIWNIILIAIVLCISGSLKTFDLIYVMTGGGPAHATEVMATYMYSETFRGLKYGYGSAISVLIFIFSITLILLCQRLLRRRDS</sequence>
<feature type="domain" description="ABC transmembrane type-1" evidence="8">
    <location>
        <begin position="67"/>
        <end position="281"/>
    </location>
</feature>
<keyword evidence="6 7" id="KW-0472">Membrane</keyword>
<evidence type="ECO:0000256" key="5">
    <source>
        <dbReference type="ARBA" id="ARBA00022989"/>
    </source>
</evidence>
<evidence type="ECO:0000256" key="4">
    <source>
        <dbReference type="ARBA" id="ARBA00022692"/>
    </source>
</evidence>
<keyword evidence="4 7" id="KW-0812">Transmembrane</keyword>
<organism evidence="9 10">
    <name type="scientific">Halalkalibacter hemicellulosilyticusJCM 9152</name>
    <dbReference type="NCBI Taxonomy" id="1236971"/>
    <lineage>
        <taxon>Bacteria</taxon>
        <taxon>Bacillati</taxon>
        <taxon>Bacillota</taxon>
        <taxon>Bacilli</taxon>
        <taxon>Bacillales</taxon>
        <taxon>Bacillaceae</taxon>
        <taxon>Halalkalibacter</taxon>
    </lineage>
</organism>
<gene>
    <name evidence="9" type="ORF">JCM9152_4146</name>
</gene>
<feature type="transmembrane region" description="Helical" evidence="7">
    <location>
        <begin position="154"/>
        <end position="179"/>
    </location>
</feature>
<feature type="transmembrane region" description="Helical" evidence="7">
    <location>
        <begin position="71"/>
        <end position="92"/>
    </location>
</feature>
<feature type="transmembrane region" description="Helical" evidence="7">
    <location>
        <begin position="260"/>
        <end position="281"/>
    </location>
</feature>
<dbReference type="EMBL" id="BAUU01000041">
    <property type="protein sequence ID" value="GAE32606.1"/>
    <property type="molecule type" value="Genomic_DNA"/>
</dbReference>
<dbReference type="SUPFAM" id="SSF161098">
    <property type="entry name" value="MetI-like"/>
    <property type="match status" value="1"/>
</dbReference>
<name>W4QKI9_9BACI</name>
<dbReference type="Proteomes" id="UP000018895">
    <property type="component" value="Unassembled WGS sequence"/>
</dbReference>